<dbReference type="Ensembl" id="ENSHBUT00000021452.1">
    <property type="protein sequence ID" value="ENSHBUP00000013674.1"/>
    <property type="gene ID" value="ENSHBUG00000015511.1"/>
</dbReference>
<accession>A0A3Q2VQB0</accession>
<reference evidence="2" key="1">
    <citation type="submission" date="2025-08" db="UniProtKB">
        <authorList>
            <consortium name="Ensembl"/>
        </authorList>
    </citation>
    <scope>IDENTIFICATION</scope>
</reference>
<organism evidence="2 3">
    <name type="scientific">Haplochromis burtoni</name>
    <name type="common">Burton's mouthbrooder</name>
    <name type="synonym">Chromis burtoni</name>
    <dbReference type="NCBI Taxonomy" id="8153"/>
    <lineage>
        <taxon>Eukaryota</taxon>
        <taxon>Metazoa</taxon>
        <taxon>Chordata</taxon>
        <taxon>Craniata</taxon>
        <taxon>Vertebrata</taxon>
        <taxon>Euteleostomi</taxon>
        <taxon>Actinopterygii</taxon>
        <taxon>Neopterygii</taxon>
        <taxon>Teleostei</taxon>
        <taxon>Neoteleostei</taxon>
        <taxon>Acanthomorphata</taxon>
        <taxon>Ovalentaria</taxon>
        <taxon>Cichlomorphae</taxon>
        <taxon>Cichliformes</taxon>
        <taxon>Cichlidae</taxon>
        <taxon>African cichlids</taxon>
        <taxon>Pseudocrenilabrinae</taxon>
        <taxon>Haplochromini</taxon>
        <taxon>Haplochromis</taxon>
    </lineage>
</organism>
<feature type="transmembrane region" description="Helical" evidence="1">
    <location>
        <begin position="136"/>
        <end position="155"/>
    </location>
</feature>
<protein>
    <submittedName>
        <fullName evidence="2">Si:ch211-207n2.7</fullName>
    </submittedName>
</protein>
<evidence type="ECO:0000256" key="1">
    <source>
        <dbReference type="SAM" id="Phobius"/>
    </source>
</evidence>
<feature type="transmembrane region" description="Helical" evidence="1">
    <location>
        <begin position="26"/>
        <end position="45"/>
    </location>
</feature>
<sequence>MSLVHSSGRWRTRYASAVRCLSAHHALKPLVASLVLLVVVIYGLGDKLRNFVASIFIPQYRYPYPVALNNCLFFYILSFQVLVSLLFLNLLHALDLVHLRSYSRSLGERMLPSAICSSIQAVLTMWARASSSSSNLFVLMVLLLPLVTVAFSFALKLASPPAIFSFCLSAASEGLLSIVPLEYIYGPLALILHSLSLTWLAKVSEMERSHPPDSQASVFDIYYTQLVNQSWVLGLLWCLHPERPWHVLSQANWRSLLFHGYLLAILLLGMVLSFLVGVVALCCFFLILTSSVLQVISVLPSSTLCLVFIYLAAGLSCAVNFPHLIKSNDTYKLFDSTSCPLCGIRVGW</sequence>
<dbReference type="Proteomes" id="UP000264840">
    <property type="component" value="Unplaced"/>
</dbReference>
<dbReference type="AlphaFoldDB" id="A0A3Q2VQB0"/>
<feature type="transmembrane region" description="Helical" evidence="1">
    <location>
        <begin position="66"/>
        <end position="90"/>
    </location>
</feature>
<keyword evidence="1" id="KW-0472">Membrane</keyword>
<name>A0A3Q2VQB0_HAPBU</name>
<dbReference type="GeneTree" id="ENSGT00390000007694"/>
<reference evidence="2" key="2">
    <citation type="submission" date="2025-09" db="UniProtKB">
        <authorList>
            <consortium name="Ensembl"/>
        </authorList>
    </citation>
    <scope>IDENTIFICATION</scope>
</reference>
<proteinExistence type="predicted"/>
<feature type="transmembrane region" description="Helical" evidence="1">
    <location>
        <begin position="299"/>
        <end position="321"/>
    </location>
</feature>
<keyword evidence="1" id="KW-1133">Transmembrane helix</keyword>
<keyword evidence="1" id="KW-0812">Transmembrane</keyword>
<feature type="transmembrane region" description="Helical" evidence="1">
    <location>
        <begin position="260"/>
        <end position="287"/>
    </location>
</feature>
<evidence type="ECO:0000313" key="3">
    <source>
        <dbReference type="Proteomes" id="UP000264840"/>
    </source>
</evidence>
<evidence type="ECO:0000313" key="2">
    <source>
        <dbReference type="Ensembl" id="ENSHBUP00000013674.1"/>
    </source>
</evidence>
<keyword evidence="3" id="KW-1185">Reference proteome</keyword>
<feature type="transmembrane region" description="Helical" evidence="1">
    <location>
        <begin position="184"/>
        <end position="201"/>
    </location>
</feature>
<dbReference type="STRING" id="8153.ENSHBUP00000013674"/>